<dbReference type="STRING" id="1764295.A0A5B8MKJ8"/>
<organism evidence="3 4">
    <name type="scientific">Chloropicon primus</name>
    <dbReference type="NCBI Taxonomy" id="1764295"/>
    <lineage>
        <taxon>Eukaryota</taxon>
        <taxon>Viridiplantae</taxon>
        <taxon>Chlorophyta</taxon>
        <taxon>Chloropicophyceae</taxon>
        <taxon>Chloropicales</taxon>
        <taxon>Chloropicaceae</taxon>
        <taxon>Chloropicon</taxon>
    </lineage>
</organism>
<evidence type="ECO:0000256" key="1">
    <source>
        <dbReference type="SAM" id="MobiDB-lite"/>
    </source>
</evidence>
<dbReference type="PANTHER" id="PTHR32098:SF5">
    <property type="entry name" value="LYCOPENE BETA_EPSILON CYCLASE PROTEIN"/>
    <property type="match status" value="1"/>
</dbReference>
<gene>
    <name evidence="3" type="ORF">A3770_03p24100</name>
</gene>
<feature type="region of interest" description="Disordered" evidence="1">
    <location>
        <begin position="47"/>
        <end position="79"/>
    </location>
</feature>
<dbReference type="EMBL" id="CP031036">
    <property type="protein sequence ID" value="QDZ19892.1"/>
    <property type="molecule type" value="Genomic_DNA"/>
</dbReference>
<keyword evidence="2" id="KW-0812">Transmembrane</keyword>
<keyword evidence="2" id="KW-0472">Membrane</keyword>
<dbReference type="OrthoDB" id="4211at2759"/>
<feature type="compositionally biased region" description="Low complexity" evidence="1">
    <location>
        <begin position="70"/>
        <end position="79"/>
    </location>
</feature>
<protein>
    <submittedName>
        <fullName evidence="3">Uncharacterized protein</fullName>
    </submittedName>
</protein>
<accession>A0A5B8MKJ8</accession>
<dbReference type="SUPFAM" id="SSF51905">
    <property type="entry name" value="FAD/NAD(P)-binding domain"/>
    <property type="match status" value="1"/>
</dbReference>
<feature type="transmembrane region" description="Helical" evidence="2">
    <location>
        <begin position="635"/>
        <end position="654"/>
    </location>
</feature>
<evidence type="ECO:0000313" key="3">
    <source>
        <dbReference type="EMBL" id="QDZ19892.1"/>
    </source>
</evidence>
<keyword evidence="4" id="KW-1185">Reference proteome</keyword>
<reference evidence="3 4" key="1">
    <citation type="submission" date="2018-07" db="EMBL/GenBank/DDBJ databases">
        <title>The complete nuclear genome of the prasinophyte Chloropicon primus (CCMP1205).</title>
        <authorList>
            <person name="Pombert J.-F."/>
            <person name="Otis C."/>
            <person name="Turmel M."/>
            <person name="Lemieux C."/>
        </authorList>
    </citation>
    <scope>NUCLEOTIDE SEQUENCE [LARGE SCALE GENOMIC DNA]</scope>
    <source>
        <strain evidence="3 4">CCMP1205</strain>
    </source>
</reference>
<dbReference type="InterPro" id="IPR036188">
    <property type="entry name" value="FAD/NAD-bd_sf"/>
</dbReference>
<dbReference type="AlphaFoldDB" id="A0A5B8MKJ8"/>
<sequence>MGARDAVSGQKAWRKGCVTRGSLGRPSRRSGCRCALVDHPTKVAIPCSSSSNQAHSTTRRRRRIHRRLSSPRTASTEVASSTTSVVSRFLGNQDKDLVKGYRIASNYWEGMKKGQPAGYKPVVSQVPNERAPAEASNGAGPDYDVVVCGGNLGIAIALALQNRGHRVLIVERRLLRGRTQEWNASRKECMNLVRAGLLTLEELEDVIISEFNPNRVTFKGGEDVWVSDILNVGVAPDDLVETLKQRFLRNGGKIRELCEFRSATIYDDMAVIKVKDKGAGRGSGAEEVLLDMYDVNKPNAVPTTTTATDASLEGATASDTITCSLVVDCMGHFSPIVKQLRKGAKPESIVLVVGGCVTQGVPKFTTSDILASFTDAERDMQFFWETFPAKEGTTMYMFTYCDADESRVSFEKFLESFLNYLPSYCRERLEAGQEIGIEMSEEDVRAIQADGDEFLDNLKFNRLLFGAFPSYKQCPLNSPFDRLVLVGDSSAVQSPLSFGGFGAMLRHVGRLDEAIHEAIEGSHLKASDLKLVQPYMPGLGTAWLFQKAMGFEPSQMGYDAGYCIPQRKEWTRAHVNRVLKANFAAMKTMEKTVLLSFLQDTILFWPLTRTMFAMTFVDPIAILRVVYLLGPRTLAQWFVHYIMLGLYTLCDFVFGRFRSQTSNFHVRRYMDAWRYGSGADFFEEH</sequence>
<dbReference type="PANTHER" id="PTHR32098">
    <property type="entry name" value="LYCOPENE BETA/EPSILON CYCLASE PROTEIN"/>
    <property type="match status" value="1"/>
</dbReference>
<evidence type="ECO:0000313" key="4">
    <source>
        <dbReference type="Proteomes" id="UP000316726"/>
    </source>
</evidence>
<feature type="compositionally biased region" description="Basic residues" evidence="1">
    <location>
        <begin position="57"/>
        <end position="69"/>
    </location>
</feature>
<evidence type="ECO:0000256" key="2">
    <source>
        <dbReference type="SAM" id="Phobius"/>
    </source>
</evidence>
<proteinExistence type="predicted"/>
<dbReference type="Proteomes" id="UP000316726">
    <property type="component" value="Chromosome 3"/>
</dbReference>
<keyword evidence="2" id="KW-1133">Transmembrane helix</keyword>
<name>A0A5B8MKJ8_9CHLO</name>
<dbReference type="Gene3D" id="3.50.50.60">
    <property type="entry name" value="FAD/NAD(P)-binding domain"/>
    <property type="match status" value="1"/>
</dbReference>